<evidence type="ECO:0000313" key="4">
    <source>
        <dbReference type="EMBL" id="GEN31323.1"/>
    </source>
</evidence>
<dbReference type="PANTHER" id="PTHR37810">
    <property type="entry name" value="IMMUNITY PROTEIN SDPI"/>
    <property type="match status" value="1"/>
</dbReference>
<keyword evidence="1" id="KW-0812">Transmembrane</keyword>
<comment type="caution">
    <text evidence="4">The sequence shown here is derived from an EMBL/GenBank/DDBJ whole genome shotgun (WGS) entry which is preliminary data.</text>
</comment>
<protein>
    <submittedName>
        <fullName evidence="4">Membrane protein</fullName>
    </submittedName>
</protein>
<keyword evidence="5" id="KW-1185">Reference proteome</keyword>
<dbReference type="InterPro" id="IPR014574">
    <property type="entry name" value="UCP032908"/>
</dbReference>
<dbReference type="PIRSF" id="PIRSF032908">
    <property type="entry name" value="UCP032908"/>
    <property type="match status" value="1"/>
</dbReference>
<organism evidence="4 5">
    <name type="scientific">Cerasibacillus quisquiliarum</name>
    <dbReference type="NCBI Taxonomy" id="227865"/>
    <lineage>
        <taxon>Bacteria</taxon>
        <taxon>Bacillati</taxon>
        <taxon>Bacillota</taxon>
        <taxon>Bacilli</taxon>
        <taxon>Bacillales</taxon>
        <taxon>Bacillaceae</taxon>
        <taxon>Cerasibacillus</taxon>
    </lineage>
</organism>
<dbReference type="InterPro" id="IPR043831">
    <property type="entry name" value="DUF5808"/>
</dbReference>
<name>A0A511V0T1_9BACI</name>
<feature type="transmembrane region" description="Helical" evidence="1">
    <location>
        <begin position="82"/>
        <end position="101"/>
    </location>
</feature>
<feature type="transmembrane region" description="Helical" evidence="1">
    <location>
        <begin position="235"/>
        <end position="259"/>
    </location>
</feature>
<feature type="transmembrane region" description="Helical" evidence="1">
    <location>
        <begin position="189"/>
        <end position="209"/>
    </location>
</feature>
<feature type="domain" description="DUF1648" evidence="2">
    <location>
        <begin position="148"/>
        <end position="196"/>
    </location>
</feature>
<evidence type="ECO:0000313" key="5">
    <source>
        <dbReference type="Proteomes" id="UP000321491"/>
    </source>
</evidence>
<feature type="transmembrane region" description="Helical" evidence="1">
    <location>
        <begin position="265"/>
        <end position="286"/>
    </location>
</feature>
<feature type="transmembrane region" description="Helical" evidence="1">
    <location>
        <begin position="6"/>
        <end position="26"/>
    </location>
</feature>
<dbReference type="EMBL" id="BJXW01000014">
    <property type="protein sequence ID" value="GEN31323.1"/>
    <property type="molecule type" value="Genomic_DNA"/>
</dbReference>
<dbReference type="Pfam" id="PF07853">
    <property type="entry name" value="DUF1648"/>
    <property type="match status" value="1"/>
</dbReference>
<sequence length="371" mass="42827">MKLTLSLTLLLTMIPIFIAIVCMPFWTRKTVSFGVTIPRNAYDHPEIKKMRKSYVLISSIFALFVTVAFLVASFIGDELTAGILYPMLIILYIVGNAFIYLPFFQKMRELKEAQPEWHTKSNIITVDTSFRKNKLTYSNKWFILAFTISFITIVVTLIGYDYLPNDIPTRYDFNGDILETVPKTYRSALLLPILQIYMTLLFLFINTVIKNAKQQVEHTEPETSLQRNITFRKRWSLFTIINGTGLIVLLTLLQLALMIPINQQLVAMMLIIFITIVIIWALFLSFTTGQGGSRLKNTTSGNLSHKDGHVIHRDDDKHWKWGIFYVNRNDPSIFIEKRFGIGWTNNWGHPASWIIFLIIILVPIILILVIK</sequence>
<dbReference type="Pfam" id="PF19124">
    <property type="entry name" value="DUF5808"/>
    <property type="match status" value="1"/>
</dbReference>
<evidence type="ECO:0000259" key="2">
    <source>
        <dbReference type="Pfam" id="PF07853"/>
    </source>
</evidence>
<dbReference type="GO" id="GO:0009636">
    <property type="term" value="P:response to toxic substance"/>
    <property type="evidence" value="ECO:0007669"/>
    <property type="project" value="TreeGrafter"/>
</dbReference>
<proteinExistence type="predicted"/>
<dbReference type="OrthoDB" id="157646at2"/>
<reference evidence="4 5" key="1">
    <citation type="submission" date="2019-07" db="EMBL/GenBank/DDBJ databases">
        <title>Whole genome shotgun sequence of Cerasibacillus quisquiliarum NBRC 102429.</title>
        <authorList>
            <person name="Hosoyama A."/>
            <person name="Uohara A."/>
            <person name="Ohji S."/>
            <person name="Ichikawa N."/>
        </authorList>
    </citation>
    <scope>NUCLEOTIDE SEQUENCE [LARGE SCALE GENOMIC DNA]</scope>
    <source>
        <strain evidence="4 5">NBRC 102429</strain>
    </source>
</reference>
<keyword evidence="1" id="KW-0472">Membrane</keyword>
<evidence type="ECO:0000259" key="3">
    <source>
        <dbReference type="Pfam" id="PF19124"/>
    </source>
</evidence>
<feature type="transmembrane region" description="Helical" evidence="1">
    <location>
        <begin position="54"/>
        <end position="76"/>
    </location>
</feature>
<dbReference type="AlphaFoldDB" id="A0A511V0T1"/>
<gene>
    <name evidence="4" type="ORF">CQU01_15610</name>
</gene>
<accession>A0A511V0T1</accession>
<evidence type="ECO:0000256" key="1">
    <source>
        <dbReference type="SAM" id="Phobius"/>
    </source>
</evidence>
<dbReference type="RefSeq" id="WP_146937408.1">
    <property type="nucleotide sequence ID" value="NZ_BJXW01000014.1"/>
</dbReference>
<feature type="transmembrane region" description="Helical" evidence="1">
    <location>
        <begin position="141"/>
        <end position="160"/>
    </location>
</feature>
<dbReference type="Proteomes" id="UP000321491">
    <property type="component" value="Unassembled WGS sequence"/>
</dbReference>
<dbReference type="InterPro" id="IPR012867">
    <property type="entry name" value="DUF1648"/>
</dbReference>
<feature type="transmembrane region" description="Helical" evidence="1">
    <location>
        <begin position="351"/>
        <end position="370"/>
    </location>
</feature>
<feature type="domain" description="DUF5808" evidence="3">
    <location>
        <begin position="328"/>
        <end position="353"/>
    </location>
</feature>
<keyword evidence="1" id="KW-1133">Transmembrane helix</keyword>
<dbReference type="PANTHER" id="PTHR37810:SF9">
    <property type="entry name" value="MEMBRANE PROTEIN"/>
    <property type="match status" value="1"/>
</dbReference>